<dbReference type="PANTHER" id="PTHR11481">
    <property type="entry name" value="IMMUNOGLOBULIN FC RECEPTOR"/>
    <property type="match status" value="1"/>
</dbReference>
<keyword evidence="3" id="KW-0812">Transmembrane</keyword>
<proteinExistence type="predicted"/>
<dbReference type="PROSITE" id="PS50835">
    <property type="entry name" value="IG_LIKE"/>
    <property type="match status" value="1"/>
</dbReference>
<dbReference type="PANTHER" id="PTHR11481:SF64">
    <property type="entry name" value="FC RECEPTOR-LIKE PROTEIN 4"/>
    <property type="match status" value="1"/>
</dbReference>
<dbReference type="SUPFAM" id="SSF48726">
    <property type="entry name" value="Immunoglobulin"/>
    <property type="match status" value="1"/>
</dbReference>
<dbReference type="Gene3D" id="2.60.40.10">
    <property type="entry name" value="Immunoglobulins"/>
    <property type="match status" value="2"/>
</dbReference>
<evidence type="ECO:0000256" key="2">
    <source>
        <dbReference type="ARBA" id="ARBA00023157"/>
    </source>
</evidence>
<dbReference type="GeneID" id="120436265"/>
<dbReference type="GO" id="GO:0007166">
    <property type="term" value="P:cell surface receptor signaling pathway"/>
    <property type="evidence" value="ECO:0007669"/>
    <property type="project" value="TreeGrafter"/>
</dbReference>
<name>A0AAZ1Y4R0_OREAU</name>
<dbReference type="Proteomes" id="UP000472276">
    <property type="component" value="Unassembled WGS sequence"/>
</dbReference>
<feature type="transmembrane region" description="Helical" evidence="3">
    <location>
        <begin position="208"/>
        <end position="231"/>
    </location>
</feature>
<feature type="domain" description="Ig-like" evidence="5">
    <location>
        <begin position="114"/>
        <end position="194"/>
    </location>
</feature>
<keyword evidence="7" id="KW-1185">Reference proteome</keyword>
<keyword evidence="1 4" id="KW-0732">Signal</keyword>
<protein>
    <recommendedName>
        <fullName evidence="5">Ig-like domain-containing protein</fullName>
    </recommendedName>
</protein>
<dbReference type="KEGG" id="oau:120436265"/>
<evidence type="ECO:0000313" key="7">
    <source>
        <dbReference type="Proteomes" id="UP000472276"/>
    </source>
</evidence>
<evidence type="ECO:0000256" key="4">
    <source>
        <dbReference type="SAM" id="SignalP"/>
    </source>
</evidence>
<keyword evidence="2" id="KW-1015">Disulfide bond</keyword>
<dbReference type="GO" id="GO:0004888">
    <property type="term" value="F:transmembrane signaling receptor activity"/>
    <property type="evidence" value="ECO:0007669"/>
    <property type="project" value="TreeGrafter"/>
</dbReference>
<keyword evidence="3" id="KW-1133">Transmembrane helix</keyword>
<evidence type="ECO:0000313" key="6">
    <source>
        <dbReference type="Ensembl" id="ENSOABP00000074795.1"/>
    </source>
</evidence>
<dbReference type="InterPro" id="IPR036179">
    <property type="entry name" value="Ig-like_dom_sf"/>
</dbReference>
<dbReference type="InterPro" id="IPR013783">
    <property type="entry name" value="Ig-like_fold"/>
</dbReference>
<dbReference type="Ensembl" id="ENSOABT00000064906.1">
    <property type="protein sequence ID" value="ENSOABP00000074795.1"/>
    <property type="gene ID" value="ENSOABG00000028862.1"/>
</dbReference>
<feature type="signal peptide" evidence="4">
    <location>
        <begin position="1"/>
        <end position="27"/>
    </location>
</feature>
<dbReference type="GO" id="GO:0009897">
    <property type="term" value="C:external side of plasma membrane"/>
    <property type="evidence" value="ECO:0007669"/>
    <property type="project" value="TreeGrafter"/>
</dbReference>
<dbReference type="RefSeq" id="XP_039462909.1">
    <property type="nucleotide sequence ID" value="XM_039606975.1"/>
</dbReference>
<feature type="chain" id="PRO_5044341176" description="Ig-like domain-containing protein" evidence="4">
    <location>
        <begin position="28"/>
        <end position="247"/>
    </location>
</feature>
<reference evidence="7" key="1">
    <citation type="submission" date="2020-03" db="EMBL/GenBank/DDBJ databases">
        <title>Evolution of repeat sequences and sex chromosomes of tilapia species revealed by chromosome-level genomes.</title>
        <authorList>
            <person name="Xu L."/>
            <person name="Tao W."/>
            <person name="Wang D."/>
            <person name="Zhou Q."/>
        </authorList>
    </citation>
    <scope>NUCLEOTIDE SEQUENCE [LARGE SCALE GENOMIC DNA]</scope>
    <source>
        <strain evidence="7">Israel</strain>
    </source>
</reference>
<dbReference type="Pfam" id="PF13895">
    <property type="entry name" value="Ig_2"/>
    <property type="match status" value="1"/>
</dbReference>
<reference evidence="6" key="2">
    <citation type="submission" date="2025-08" db="UniProtKB">
        <authorList>
            <consortium name="Ensembl"/>
        </authorList>
    </citation>
    <scope>IDENTIFICATION</scope>
</reference>
<sequence length="247" mass="27104">MDFRALCVKLVMSVIILLCAHDQKIDAASLHILPNRLQFFEYEAVTFYCDGVDYCEVVHKVKGKIKTCPNTKKRTPTGSSCTITNVYLDDSGEYWYETEGGIRSNSINISVTAGSVILESPAIPVMEGEAVTLSCRNKLTPSDFMADFYKYGVHISNTSTGNMTIHKVSKSDEGYYKCSILGVGESPESWLSVTETKTDPSSQPSCHIYLVLRTVFTIIMVALLLLLVGLLHSGKIGATNPNLSSIP</sequence>
<evidence type="ECO:0000256" key="3">
    <source>
        <dbReference type="SAM" id="Phobius"/>
    </source>
</evidence>
<dbReference type="InterPro" id="IPR007110">
    <property type="entry name" value="Ig-like_dom"/>
</dbReference>
<dbReference type="SMART" id="SM00409">
    <property type="entry name" value="IG"/>
    <property type="match status" value="2"/>
</dbReference>
<keyword evidence="3" id="KW-0472">Membrane</keyword>
<dbReference type="GO" id="GO:0006955">
    <property type="term" value="P:immune response"/>
    <property type="evidence" value="ECO:0007669"/>
    <property type="project" value="TreeGrafter"/>
</dbReference>
<dbReference type="InterPro" id="IPR003599">
    <property type="entry name" value="Ig_sub"/>
</dbReference>
<gene>
    <name evidence="6" type="primary">LOC120436265</name>
</gene>
<evidence type="ECO:0000256" key="1">
    <source>
        <dbReference type="ARBA" id="ARBA00022729"/>
    </source>
</evidence>
<dbReference type="InterPro" id="IPR050488">
    <property type="entry name" value="Ig_Fc_receptor"/>
</dbReference>
<accession>A0AAZ1Y4R0</accession>
<dbReference type="AlphaFoldDB" id="A0AAZ1Y4R0"/>
<evidence type="ECO:0000259" key="5">
    <source>
        <dbReference type="PROSITE" id="PS50835"/>
    </source>
</evidence>
<reference evidence="6" key="3">
    <citation type="submission" date="2025-09" db="UniProtKB">
        <authorList>
            <consortium name="Ensembl"/>
        </authorList>
    </citation>
    <scope>IDENTIFICATION</scope>
</reference>
<organism evidence="6 7">
    <name type="scientific">Oreochromis aureus</name>
    <name type="common">Israeli tilapia</name>
    <name type="synonym">Chromis aureus</name>
    <dbReference type="NCBI Taxonomy" id="47969"/>
    <lineage>
        <taxon>Eukaryota</taxon>
        <taxon>Metazoa</taxon>
        <taxon>Chordata</taxon>
        <taxon>Craniata</taxon>
        <taxon>Vertebrata</taxon>
        <taxon>Euteleostomi</taxon>
        <taxon>Actinopterygii</taxon>
        <taxon>Neopterygii</taxon>
        <taxon>Teleostei</taxon>
        <taxon>Neoteleostei</taxon>
        <taxon>Acanthomorphata</taxon>
        <taxon>Ovalentaria</taxon>
        <taxon>Cichlomorphae</taxon>
        <taxon>Cichliformes</taxon>
        <taxon>Cichlidae</taxon>
        <taxon>African cichlids</taxon>
        <taxon>Pseudocrenilabrinae</taxon>
        <taxon>Oreochromini</taxon>
        <taxon>Oreochromis</taxon>
    </lineage>
</organism>